<name>A0A4R9JSR6_9LEPT</name>
<dbReference type="EMBL" id="RQGG01000009">
    <property type="protein sequence ID" value="TGL55752.1"/>
    <property type="molecule type" value="Genomic_DNA"/>
</dbReference>
<organism evidence="4 5">
    <name type="scientific">Leptospira kemamanensis</name>
    <dbReference type="NCBI Taxonomy" id="2484942"/>
    <lineage>
        <taxon>Bacteria</taxon>
        <taxon>Pseudomonadati</taxon>
        <taxon>Spirochaetota</taxon>
        <taxon>Spirochaetia</taxon>
        <taxon>Leptospirales</taxon>
        <taxon>Leptospiraceae</taxon>
        <taxon>Leptospira</taxon>
    </lineage>
</organism>
<dbReference type="SMART" id="SM00331">
    <property type="entry name" value="PP2C_SIG"/>
    <property type="match status" value="1"/>
</dbReference>
<evidence type="ECO:0000259" key="3">
    <source>
        <dbReference type="SMART" id="SM00331"/>
    </source>
</evidence>
<feature type="transmembrane region" description="Helical" evidence="2">
    <location>
        <begin position="178"/>
        <end position="196"/>
    </location>
</feature>
<dbReference type="Proteomes" id="UP000297609">
    <property type="component" value="Unassembled WGS sequence"/>
</dbReference>
<dbReference type="InterPro" id="IPR052016">
    <property type="entry name" value="Bact_Sigma-Reg"/>
</dbReference>
<evidence type="ECO:0000313" key="4">
    <source>
        <dbReference type="EMBL" id="TGL55752.1"/>
    </source>
</evidence>
<dbReference type="OrthoDB" id="341979at2"/>
<dbReference type="InterPro" id="IPR001932">
    <property type="entry name" value="PPM-type_phosphatase-like_dom"/>
</dbReference>
<sequence>MFQNFRAILSKFLDLIPERKTYESEYSQELDRHARIIQFPGSLIGSVALLGFAFDTDAKLHPEFPELFYYRIGFSILCISYIVYILLNHSKETKSRLEGLVWGYIVYGYLLFTAAYYTGRIADDAPYVSGYQMVVVVLSFLPLPRKTLFIYYPISIFIFVTSVWIYKPNLDTPSAAYSMQNLVLSYLLGIFSGLIIERYRFHSFLNHLRVIKKNEEITKTAEEIQILKTQQDGDYFLTSLLFEPLLGKEVDGTAVTIETILNQYKKFYFRGKEYQLGGDYLSVYNLILQGKRYKAFINGDAMGKSIQGAGGAIVLGAVYNSLIIRSKMDPVSSNRSPERWLHDSYLDLQKIFETFDGAMLVSAVIGLLEESTGTLYFINLEHPWVILYRDGKASFIEEDIHYYKLGVMEVPTNRFISVYQMKQGDKIFCGSDGKDDLVISESGKFRDINENQQMILDSIEESNGNLDSLTQVLRSKGKFSDDLSIISLAYHLDTHSKPGIHWNEAKKKIREKEYSKALDLLLSYESLLDLSITELKYITKLYEKEGNLLKAMEYASLALENFPSDTSWMFHTSVLYKRLYSIYKSPSFLEESQELSERVRLRQPSNIRNLIHLADVCRLLGDKDRTQFLVSQLRAMNPEHKKIQELISLIS</sequence>
<feature type="transmembrane region" description="Helical" evidence="2">
    <location>
        <begin position="68"/>
        <end position="87"/>
    </location>
</feature>
<accession>A0A4R9JSR6</accession>
<evidence type="ECO:0000313" key="5">
    <source>
        <dbReference type="Proteomes" id="UP000297609"/>
    </source>
</evidence>
<dbReference type="SUPFAM" id="SSF48452">
    <property type="entry name" value="TPR-like"/>
    <property type="match status" value="1"/>
</dbReference>
<gene>
    <name evidence="4" type="ORF">EHQ59_02910</name>
</gene>
<feature type="domain" description="PPM-type phosphatase" evidence="3">
    <location>
        <begin position="261"/>
        <end position="490"/>
    </location>
</feature>
<dbReference type="GO" id="GO:0016791">
    <property type="term" value="F:phosphatase activity"/>
    <property type="evidence" value="ECO:0007669"/>
    <property type="project" value="TreeGrafter"/>
</dbReference>
<keyword evidence="2" id="KW-1133">Transmembrane helix</keyword>
<proteinExistence type="predicted"/>
<keyword evidence="5" id="KW-1185">Reference proteome</keyword>
<dbReference type="RefSeq" id="WP_135617648.1">
    <property type="nucleotide sequence ID" value="NZ_RQGG01000009.1"/>
</dbReference>
<evidence type="ECO:0000256" key="1">
    <source>
        <dbReference type="ARBA" id="ARBA00022801"/>
    </source>
</evidence>
<evidence type="ECO:0000256" key="2">
    <source>
        <dbReference type="SAM" id="Phobius"/>
    </source>
</evidence>
<keyword evidence="2" id="KW-0472">Membrane</keyword>
<dbReference type="InterPro" id="IPR011990">
    <property type="entry name" value="TPR-like_helical_dom_sf"/>
</dbReference>
<dbReference type="PANTHER" id="PTHR43156">
    <property type="entry name" value="STAGE II SPORULATION PROTEIN E-RELATED"/>
    <property type="match status" value="1"/>
</dbReference>
<comment type="caution">
    <text evidence="4">The sequence shown here is derived from an EMBL/GenBank/DDBJ whole genome shotgun (WGS) entry which is preliminary data.</text>
</comment>
<protein>
    <submittedName>
        <fullName evidence="4">Serine/threonine-protein phosphatase</fullName>
    </submittedName>
</protein>
<feature type="transmembrane region" description="Helical" evidence="2">
    <location>
        <begin position="148"/>
        <end position="166"/>
    </location>
</feature>
<dbReference type="Pfam" id="PF07228">
    <property type="entry name" value="SpoIIE"/>
    <property type="match status" value="1"/>
</dbReference>
<dbReference type="Gene3D" id="3.60.40.10">
    <property type="entry name" value="PPM-type phosphatase domain"/>
    <property type="match status" value="1"/>
</dbReference>
<dbReference type="AlphaFoldDB" id="A0A4R9JSR6"/>
<dbReference type="InterPro" id="IPR036457">
    <property type="entry name" value="PPM-type-like_dom_sf"/>
</dbReference>
<dbReference type="Gene3D" id="1.25.40.10">
    <property type="entry name" value="Tetratricopeptide repeat domain"/>
    <property type="match status" value="1"/>
</dbReference>
<feature type="transmembrane region" description="Helical" evidence="2">
    <location>
        <begin position="99"/>
        <end position="119"/>
    </location>
</feature>
<dbReference type="PANTHER" id="PTHR43156:SF2">
    <property type="entry name" value="STAGE II SPORULATION PROTEIN E"/>
    <property type="match status" value="1"/>
</dbReference>
<feature type="transmembrane region" description="Helical" evidence="2">
    <location>
        <begin position="36"/>
        <end position="56"/>
    </location>
</feature>
<keyword evidence="2" id="KW-0812">Transmembrane</keyword>
<keyword evidence="1" id="KW-0378">Hydrolase</keyword>
<reference evidence="4" key="1">
    <citation type="journal article" date="2019" name="PLoS Negl. Trop. Dis.">
        <title>Revisiting the worldwide diversity of Leptospira species in the environment.</title>
        <authorList>
            <person name="Vincent A.T."/>
            <person name="Schiettekatte O."/>
            <person name="Bourhy P."/>
            <person name="Veyrier F.J."/>
            <person name="Picardeau M."/>
        </authorList>
    </citation>
    <scope>NUCLEOTIDE SEQUENCE [LARGE SCALE GENOMIC DNA]</scope>
    <source>
        <strain evidence="4">201702454</strain>
    </source>
</reference>